<dbReference type="Proteomes" id="UP000216173">
    <property type="component" value="Unassembled WGS sequence"/>
</dbReference>
<evidence type="ECO:0000313" key="1">
    <source>
        <dbReference type="EMBL" id="PAR20501.1"/>
    </source>
</evidence>
<comment type="caution">
    <text evidence="1">The sequence shown here is derived from an EMBL/GenBank/DDBJ whole genome shotgun (WGS) entry which is preliminary data.</text>
</comment>
<dbReference type="EMBL" id="NMSH01000017">
    <property type="protein sequence ID" value="PAR20501.1"/>
    <property type="molecule type" value="Genomic_DNA"/>
</dbReference>
<reference evidence="2" key="1">
    <citation type="submission" date="2017-07" db="EMBL/GenBank/DDBJ databases">
        <authorList>
            <person name="Boucher Y."/>
            <person name="Orata F.D."/>
        </authorList>
    </citation>
    <scope>NUCLEOTIDE SEQUENCE [LARGE SCALE GENOMIC DNA]</scope>
    <source>
        <strain evidence="2">OYP9E10</strain>
    </source>
</reference>
<accession>A0A271VQZ8</accession>
<evidence type="ECO:0000313" key="2">
    <source>
        <dbReference type="Proteomes" id="UP000216173"/>
    </source>
</evidence>
<sequence length="70" mass="8058">MFDLYTPNVGMENRVSTPTHKPKRACLLLVCPLNKVFKNHFKGKSEKNSDLLRFGHKKAKPIGFALRFQI</sequence>
<protein>
    <submittedName>
        <fullName evidence="1">Uncharacterized protein</fullName>
    </submittedName>
</protein>
<name>A0A271VQZ8_VIBMT</name>
<proteinExistence type="predicted"/>
<dbReference type="AlphaFoldDB" id="A0A271VQZ8"/>
<gene>
    <name evidence="1" type="ORF">CGU03_11870</name>
</gene>
<organism evidence="1 2">
    <name type="scientific">Vibrio metoecus</name>
    <dbReference type="NCBI Taxonomy" id="1481663"/>
    <lineage>
        <taxon>Bacteria</taxon>
        <taxon>Pseudomonadati</taxon>
        <taxon>Pseudomonadota</taxon>
        <taxon>Gammaproteobacteria</taxon>
        <taxon>Vibrionales</taxon>
        <taxon>Vibrionaceae</taxon>
        <taxon>Vibrio</taxon>
    </lineage>
</organism>